<protein>
    <recommendedName>
        <fullName evidence="4">DUF3545 family protein</fullName>
    </recommendedName>
</protein>
<evidence type="ECO:0000313" key="3">
    <source>
        <dbReference type="Proteomes" id="UP000009100"/>
    </source>
</evidence>
<gene>
    <name evidence="2" type="ordered locus">VS_0503</name>
</gene>
<dbReference type="Pfam" id="PF12065">
    <property type="entry name" value="DUF3545"/>
    <property type="match status" value="1"/>
</dbReference>
<dbReference type="KEGG" id="vsp:VS_0503"/>
<feature type="region of interest" description="Disordered" evidence="1">
    <location>
        <begin position="1"/>
        <end position="27"/>
    </location>
</feature>
<evidence type="ECO:0008006" key="4">
    <source>
        <dbReference type="Google" id="ProtNLM"/>
    </source>
</evidence>
<evidence type="ECO:0000256" key="1">
    <source>
        <dbReference type="SAM" id="MobiDB-lite"/>
    </source>
</evidence>
<organism evidence="2 3">
    <name type="scientific">Vibrio atlanticus (strain LGP32)</name>
    <name type="common">Vibrio splendidus (strain Mel32)</name>
    <dbReference type="NCBI Taxonomy" id="575788"/>
    <lineage>
        <taxon>Bacteria</taxon>
        <taxon>Pseudomonadati</taxon>
        <taxon>Pseudomonadota</taxon>
        <taxon>Gammaproteobacteria</taxon>
        <taxon>Vibrionales</taxon>
        <taxon>Vibrionaceae</taxon>
        <taxon>Vibrio</taxon>
    </lineage>
</organism>
<accession>B7VJ54</accession>
<dbReference type="EMBL" id="FM954972">
    <property type="protein sequence ID" value="CAV17508.1"/>
    <property type="molecule type" value="Genomic_DNA"/>
</dbReference>
<dbReference type="Proteomes" id="UP000009100">
    <property type="component" value="Chromosome 1"/>
</dbReference>
<evidence type="ECO:0000313" key="2">
    <source>
        <dbReference type="EMBL" id="CAV17508.1"/>
    </source>
</evidence>
<dbReference type="InterPro" id="IPR021932">
    <property type="entry name" value="DUF3545"/>
</dbReference>
<name>B7VJ54_VIBA3</name>
<dbReference type="AlphaFoldDB" id="B7VJ54"/>
<proteinExistence type="predicted"/>
<dbReference type="eggNOG" id="ENOG5033D3F">
    <property type="taxonomic scope" value="Bacteria"/>
</dbReference>
<reference evidence="2 3" key="1">
    <citation type="submission" date="2009-02" db="EMBL/GenBank/DDBJ databases">
        <title>Vibrio splendidus str. LGP32 complete genome.</title>
        <authorList>
            <person name="Mazel D."/>
            <person name="Le Roux F."/>
        </authorList>
    </citation>
    <scope>NUCLEOTIDE SEQUENCE [LARGE SCALE GENOMIC DNA]</scope>
    <source>
        <strain evidence="2 3">LGP32</strain>
    </source>
</reference>
<sequence>MLMDSFQFDDLSELEMPRTTQKTRSKPLKRKWREIEAINDRRQLEKELREMNLGLDFSLDDIKL</sequence>
<dbReference type="HOGENOM" id="CLU_198021_1_0_6"/>